<dbReference type="InterPro" id="IPR007391">
    <property type="entry name" value="Vancomycin_resist_VanW"/>
</dbReference>
<dbReference type="Proteomes" id="UP000230208">
    <property type="component" value="Unassembled WGS sequence"/>
</dbReference>
<evidence type="ECO:0000313" key="3">
    <source>
        <dbReference type="EMBL" id="PIR42104.1"/>
    </source>
</evidence>
<evidence type="ECO:0000256" key="1">
    <source>
        <dbReference type="SAM" id="Phobius"/>
    </source>
</evidence>
<dbReference type="EMBL" id="PCXP01000002">
    <property type="protein sequence ID" value="PIR42104.1"/>
    <property type="molecule type" value="Genomic_DNA"/>
</dbReference>
<dbReference type="AlphaFoldDB" id="A0A2H0R7W1"/>
<dbReference type="PANTHER" id="PTHR35788:SF1">
    <property type="entry name" value="EXPORTED PROTEIN"/>
    <property type="match status" value="1"/>
</dbReference>
<gene>
    <name evidence="3" type="ORF">COV30_00165</name>
</gene>
<comment type="caution">
    <text evidence="3">The sequence shown here is derived from an EMBL/GenBank/DDBJ whole genome shotgun (WGS) entry which is preliminary data.</text>
</comment>
<feature type="domain" description="YoaR-like putative peptidoglycan binding" evidence="2">
    <location>
        <begin position="82"/>
        <end position="159"/>
    </location>
</feature>
<sequence length="391" mass="43526">MFKTIHSGSDFKTLIFYLVLFGLIVLSAFSLGSFFYLYITANLFQKTDVRHFASVLETSTDKDLSLKIQGKISVIKSEELKKWLEKYERSYSKKEDLRLSSEKIYNYLKKVAESVNVEPINANIVFNDGKASVFRPPVEGKKLDLEKSSSIIITTIRAGGGEAELTTTKIPPAITLEKINDLGIKTLISQGESDFSGSSPSRIHNVRLGASKYNGLVIKPGEEFSFNEILGEVDKNSGYMAELVIKNGGLIREYGGGLCQVSTTLFRAAINAGLKITERRPHSFPVKYYNPQGFDATIYPGIVDLKFTNNTPAHILLQTKISGTKLMFEIYGSDDGRTVNLDGPYTYDEKTNGSLKAYFVRKITSVDGIAKEERFNSNYNPPVPLARNPLE</sequence>
<accession>A0A2H0R7W1</accession>
<dbReference type="InterPro" id="IPR052913">
    <property type="entry name" value="Glycopeptide_resist_protein"/>
</dbReference>
<reference evidence="3 4" key="1">
    <citation type="submission" date="2017-09" db="EMBL/GenBank/DDBJ databases">
        <title>Depth-based differentiation of microbial function through sediment-hosted aquifers and enrichment of novel symbionts in the deep terrestrial subsurface.</title>
        <authorList>
            <person name="Probst A.J."/>
            <person name="Ladd B."/>
            <person name="Jarett J.K."/>
            <person name="Geller-Mcgrath D.E."/>
            <person name="Sieber C.M."/>
            <person name="Emerson J.B."/>
            <person name="Anantharaman K."/>
            <person name="Thomas B.C."/>
            <person name="Malmstrom R."/>
            <person name="Stieglmeier M."/>
            <person name="Klingl A."/>
            <person name="Woyke T."/>
            <person name="Ryan C.M."/>
            <person name="Banfield J.F."/>
        </authorList>
    </citation>
    <scope>NUCLEOTIDE SEQUENCE [LARGE SCALE GENOMIC DNA]</scope>
    <source>
        <strain evidence="3">CG10_big_fil_rev_8_21_14_0_10_37_15</strain>
    </source>
</reference>
<dbReference type="Pfam" id="PF04294">
    <property type="entry name" value="VanW"/>
    <property type="match status" value="1"/>
</dbReference>
<dbReference type="Pfam" id="PF12229">
    <property type="entry name" value="PG_binding_4"/>
    <property type="match status" value="1"/>
</dbReference>
<organism evidence="3 4">
    <name type="scientific">Candidatus Yanofskybacteria bacterium CG10_big_fil_rev_8_21_14_0_10_37_15</name>
    <dbReference type="NCBI Taxonomy" id="1975097"/>
    <lineage>
        <taxon>Bacteria</taxon>
        <taxon>Candidatus Yanofskyibacteriota</taxon>
    </lineage>
</organism>
<dbReference type="InterPro" id="IPR022029">
    <property type="entry name" value="YoaR-like_PG-bd"/>
</dbReference>
<keyword evidence="1" id="KW-0472">Membrane</keyword>
<evidence type="ECO:0000259" key="2">
    <source>
        <dbReference type="Pfam" id="PF12229"/>
    </source>
</evidence>
<name>A0A2H0R7W1_9BACT</name>
<proteinExistence type="predicted"/>
<evidence type="ECO:0000313" key="4">
    <source>
        <dbReference type="Proteomes" id="UP000230208"/>
    </source>
</evidence>
<feature type="transmembrane region" description="Helical" evidence="1">
    <location>
        <begin position="14"/>
        <end position="39"/>
    </location>
</feature>
<keyword evidence="1" id="KW-0812">Transmembrane</keyword>
<keyword evidence="1" id="KW-1133">Transmembrane helix</keyword>
<protein>
    <recommendedName>
        <fullName evidence="2">YoaR-like putative peptidoglycan binding domain-containing protein</fullName>
    </recommendedName>
</protein>
<dbReference type="PANTHER" id="PTHR35788">
    <property type="entry name" value="EXPORTED PROTEIN-RELATED"/>
    <property type="match status" value="1"/>
</dbReference>